<evidence type="ECO:0000256" key="1">
    <source>
        <dbReference type="SAM" id="MobiDB-lite"/>
    </source>
</evidence>
<comment type="caution">
    <text evidence="2">The sequence shown here is derived from an EMBL/GenBank/DDBJ whole genome shotgun (WGS) entry which is preliminary data.</text>
</comment>
<dbReference type="RefSeq" id="WP_168527383.1">
    <property type="nucleotide sequence ID" value="NZ_JBHTMM010000065.1"/>
</dbReference>
<keyword evidence="3" id="KW-1185">Reference proteome</keyword>
<proteinExistence type="predicted"/>
<feature type="region of interest" description="Disordered" evidence="1">
    <location>
        <begin position="1"/>
        <end position="45"/>
    </location>
</feature>
<reference evidence="3" key="1">
    <citation type="journal article" date="2019" name="Int. J. Syst. Evol. Microbiol.">
        <title>The Global Catalogue of Microorganisms (GCM) 10K type strain sequencing project: providing services to taxonomists for standard genome sequencing and annotation.</title>
        <authorList>
            <consortium name="The Broad Institute Genomics Platform"/>
            <consortium name="The Broad Institute Genome Sequencing Center for Infectious Disease"/>
            <person name="Wu L."/>
            <person name="Ma J."/>
        </authorList>
    </citation>
    <scope>NUCLEOTIDE SEQUENCE [LARGE SCALE GENOMIC DNA]</scope>
    <source>
        <strain evidence="3">CGMCC 4.7020</strain>
    </source>
</reference>
<evidence type="ECO:0000313" key="3">
    <source>
        <dbReference type="Proteomes" id="UP001597058"/>
    </source>
</evidence>
<name>A0ABW3XR37_9ACTN</name>
<organism evidence="2 3">
    <name type="scientific">Streptomyces kaempferi</name>
    <dbReference type="NCBI Taxonomy" id="333725"/>
    <lineage>
        <taxon>Bacteria</taxon>
        <taxon>Bacillati</taxon>
        <taxon>Actinomycetota</taxon>
        <taxon>Actinomycetes</taxon>
        <taxon>Kitasatosporales</taxon>
        <taxon>Streptomycetaceae</taxon>
        <taxon>Streptomyces</taxon>
    </lineage>
</organism>
<evidence type="ECO:0000313" key="2">
    <source>
        <dbReference type="EMBL" id="MFD1311014.1"/>
    </source>
</evidence>
<sequence>MSSDTLTKITEAVPDDTASPRVVPRRRPGRFHVERHYARGAERTR</sequence>
<dbReference type="Proteomes" id="UP001597058">
    <property type="component" value="Unassembled WGS sequence"/>
</dbReference>
<gene>
    <name evidence="2" type="ORF">ACFQ5X_34970</name>
</gene>
<accession>A0ABW3XR37</accession>
<feature type="compositionally biased region" description="Basic and acidic residues" evidence="1">
    <location>
        <begin position="31"/>
        <end position="45"/>
    </location>
</feature>
<dbReference type="EMBL" id="JBHTMM010000065">
    <property type="protein sequence ID" value="MFD1311014.1"/>
    <property type="molecule type" value="Genomic_DNA"/>
</dbReference>
<protein>
    <submittedName>
        <fullName evidence="2">Uncharacterized protein</fullName>
    </submittedName>
</protein>